<proteinExistence type="predicted"/>
<dbReference type="PANTHER" id="PTHR10170">
    <property type="entry name" value="HUNTINGTON DISEASE PROTEIN"/>
    <property type="match status" value="1"/>
</dbReference>
<dbReference type="EMBL" id="DS268457">
    <property type="protein sequence ID" value="EFP05028.1"/>
    <property type="molecule type" value="Genomic_DNA"/>
</dbReference>
<dbReference type="STRING" id="31234.E3MME1"/>
<dbReference type="GO" id="GO:0005737">
    <property type="term" value="C:cytoplasm"/>
    <property type="evidence" value="ECO:0007669"/>
    <property type="project" value="TreeGrafter"/>
</dbReference>
<protein>
    <submittedName>
        <fullName evidence="1">Uncharacterized protein</fullName>
    </submittedName>
</protein>
<sequence>MTSTVLAQITDELSTNLSSDRELYLLKSAHRIIDKNLTVNVLTDRNDTYHRYVHRLMNITFNSLEKNNADIRLAAEAYYEHILKAYECYGYPETSLKLVAISIERLIGARQVTKVMKYLVYYLDLLPKQRTPEKSGRTLHQEVVKTLILRSLEINQTICHQALEKSCDKLVSAVIWQIVDLKEIADKVLQKLWTTKGHASRTMSALLGALMIESKETFKPMFHAHVEKVIESYVNNQTVPVGAISLIKRSLVYYANGLTETTLKGLTEMLLLMIRDSSNEVAYDAFAALEELIKTENNQLNAFVPGSFLKTTYGDNTVEIEEPSEPSEFVDPLVNADLYDQLQETKPPAKVDLVLEEFEKIVVNETPSVINYVAAFLGKTFLLTGLGKLLKTDRQSKDSMKILAIRVLNVICARRPLETFVVRVGDKTQRLVDIIEYSTSTDDQLSQQAIKFMFLVLKRGTHLDECLSVFKSVKKYRYLLDSVTVEHILHLHGTELFEFLEIMAFRSVLTTRYDLSIPEITSACGFMRVIRDGIQKNKMEDDAVSGMITKFQDALKRCIIDCWDSPRFVNAVPTFLSCCGNDVILEDLYPPSLPLRLNLISGKRPNQKADNLQPNIYDDWRTILISETLMSTTVKMEGILRENVISPEYTHEKVAQLSRMHWNSDTLPAILQVMSVSLTDSPTKEECYHGFHVGMSILNWIYRNVFIVRGAAETKEFTFLQHSRIEMDDALGNRTEFRATLDAYYRSVQSSADEKLEQLLTPTINLMMASMANNFRTSTENILEIIVYIKVLFTLSSLSALKLLHALLRSLLDPKLVESLTRGRVFYFESSNTISFNDNDEFLVEALKCKGNKYFNRWGDDMDLENVKMGFMTATIMEQLEPLITRSLKCFRFRGRFEKEQVLQIMICLMNHKLKLSDADPTECLMKLTISAFARPEECAHPELYETMMHFLATATRFQVDESYQKPITAATMLMKSIEKISEENIPHAMKAVSFALLNGRFETNEAKEFLKTSQSTWDICMTYAPTETLYSLSLLLEKKKDHIANEGLFWSVVSKWMGDDIYHAQRVPFSAVALPLALITDYLISDDVKVFETIDDWIQQKNTKNIDAKCALIAVFYFSAQENMGDTDWKTYIQYVLDAGKSTKAAEYLLKYADQSQICEIEEEDDFEDELRGTSISAVEELLGKHFCGSYQDLCHSIVCLGKTAVIDFIDLVEKEYPDDDAMWALLVAEFRRLDDDLEHRLDITFRLQDLAELLAERFNTDVYLKLLANTKVRFKVLTKINFALLQNANLDLGCLNITQIKFILDQVTSSCTDDGYVLRGVQNLITHPRMFQLISEDELGTAAIFIKLAEKVTGIVVTDALLASYSQYRVDFHVKGDMDDRRIKEIKKLTLSLFALCQETNLRNQKGLTKTQSGNNLFSLTVNTKNNKNHKCLTKVSYFSACFRHPVLNSVFNIPLVAMKCFNWIPVVEIVRKPTITCLPPTGHVCDVIVLDDMRFRLAKVGLVTNAQFEVLFTTMQAVIAHTVIGPEKLDHDSKDAQEREARSCNALQLYIATILNSMKYPNGGDPSSGFVLKSPYLSELFLQSTEYAHLCNLKSVWKCEPRTAFTTPLEKHDQKMWKHCDGKTRLYGICQTPLFSLWQLCGMMPIEFKQHANYHRIDHSASNYFLTSATNIDTISNVKQLMNIFEYWYSQGIAELGEALLYTILQTVLHLSDFFDDPDLHKAVLRTTSIIYRHEYDQNPFLSSFVHVMFLKSISVLGTEMHSAEFKPGEPEAIALKLVSSGLVNDIKMVRVHTLAGLLYLVQSDSFESYMPTIDIMSSYLEKYLRKMANGTGRLESDESQFVLAVLIKLLEVPIRLKQDKKTLLKLLLATMRVRRERFIIELIAEGIEQLLCRSNEFNGDVINFMLAGIESGDPIPFPTDNEYYCRIVYRILMVAATRAKVANDEMSMTRIYKALQKLGFDLLSHGETAPAIARTLPFFSICVNGVESTTTRYIETFMINGGDTDVRFVVSLLNQIVETAATSKKWSVELKSVKEKMQSNAGSLDEHNQMLLNILKNKLIN</sequence>
<dbReference type="SUPFAM" id="SSF48371">
    <property type="entry name" value="ARM repeat"/>
    <property type="match status" value="1"/>
</dbReference>
<name>E3MME1_CAERE</name>
<evidence type="ECO:0000313" key="2">
    <source>
        <dbReference type="Proteomes" id="UP000008281"/>
    </source>
</evidence>
<keyword evidence="2" id="KW-1185">Reference proteome</keyword>
<dbReference type="InParanoid" id="E3MME1"/>
<dbReference type="OMA" id="MNIFEYW"/>
<dbReference type="PANTHER" id="PTHR10170:SF10">
    <property type="entry name" value="HUNTINGTIN"/>
    <property type="match status" value="1"/>
</dbReference>
<reference evidence="1" key="1">
    <citation type="submission" date="2007-07" db="EMBL/GenBank/DDBJ databases">
        <title>PCAP assembly of the Caenorhabditis remanei genome.</title>
        <authorList>
            <consortium name="The Caenorhabditis remanei Sequencing Consortium"/>
            <person name="Wilson R.K."/>
        </authorList>
    </citation>
    <scope>NUCLEOTIDE SEQUENCE [LARGE SCALE GENOMIC DNA]</scope>
    <source>
        <strain evidence="1">PB4641</strain>
    </source>
</reference>
<dbReference type="eggNOG" id="ENOG502RT5G">
    <property type="taxonomic scope" value="Eukaryota"/>
</dbReference>
<accession>E3MME1</accession>
<dbReference type="FunCoup" id="E3MME1">
    <property type="interactions" value="1525"/>
</dbReference>
<dbReference type="InterPro" id="IPR028426">
    <property type="entry name" value="Huntingtin_fam"/>
</dbReference>
<dbReference type="HOGENOM" id="CLU_233266_0_0_1"/>
<gene>
    <name evidence="1" type="ORF">CRE_03217</name>
</gene>
<organism evidence="2">
    <name type="scientific">Caenorhabditis remanei</name>
    <name type="common">Caenorhabditis vulgaris</name>
    <dbReference type="NCBI Taxonomy" id="31234"/>
    <lineage>
        <taxon>Eukaryota</taxon>
        <taxon>Metazoa</taxon>
        <taxon>Ecdysozoa</taxon>
        <taxon>Nematoda</taxon>
        <taxon>Chromadorea</taxon>
        <taxon>Rhabditida</taxon>
        <taxon>Rhabditina</taxon>
        <taxon>Rhabditomorpha</taxon>
        <taxon>Rhabditoidea</taxon>
        <taxon>Rhabditidae</taxon>
        <taxon>Peloderinae</taxon>
        <taxon>Caenorhabditis</taxon>
    </lineage>
</organism>
<evidence type="ECO:0000313" key="1">
    <source>
        <dbReference type="EMBL" id="EFP05028.1"/>
    </source>
</evidence>
<dbReference type="Proteomes" id="UP000008281">
    <property type="component" value="Unassembled WGS sequence"/>
</dbReference>
<dbReference type="InterPro" id="IPR016024">
    <property type="entry name" value="ARM-type_fold"/>
</dbReference>
<dbReference type="OrthoDB" id="44867at2759"/>